<dbReference type="PROSITE" id="PS50011">
    <property type="entry name" value="PROTEIN_KINASE_DOM"/>
    <property type="match status" value="1"/>
</dbReference>
<feature type="domain" description="Protein kinase" evidence="18">
    <location>
        <begin position="92"/>
        <end position="385"/>
    </location>
</feature>
<dbReference type="EC" id="2.7.11.1" evidence="2"/>
<dbReference type="eggNOG" id="KOG1187">
    <property type="taxonomic scope" value="Eukaryota"/>
</dbReference>
<dbReference type="InterPro" id="IPR000719">
    <property type="entry name" value="Prot_kinase_dom"/>
</dbReference>
<evidence type="ECO:0000256" key="11">
    <source>
        <dbReference type="ARBA" id="ARBA00022989"/>
    </source>
</evidence>
<dbReference type="Pfam" id="PF07714">
    <property type="entry name" value="PK_Tyr_Ser-Thr"/>
    <property type="match status" value="1"/>
</dbReference>
<reference evidence="20" key="1">
    <citation type="submission" date="2013-01" db="EMBL/GenBank/DDBJ databases">
        <title>Draft Genome Sequence of a Mulberry Tree, Morus notabilis C.K. Schneid.</title>
        <authorList>
            <person name="He N."/>
            <person name="Zhao S."/>
        </authorList>
    </citation>
    <scope>NUCLEOTIDE SEQUENCE</scope>
</reference>
<comment type="catalytic activity">
    <reaction evidence="13">
        <text>L-threonyl-[protein] + ATP = O-phospho-L-threonyl-[protein] + ADP + H(+)</text>
        <dbReference type="Rhea" id="RHEA:46608"/>
        <dbReference type="Rhea" id="RHEA-COMP:11060"/>
        <dbReference type="Rhea" id="RHEA-COMP:11605"/>
        <dbReference type="ChEBI" id="CHEBI:15378"/>
        <dbReference type="ChEBI" id="CHEBI:30013"/>
        <dbReference type="ChEBI" id="CHEBI:30616"/>
        <dbReference type="ChEBI" id="CHEBI:61977"/>
        <dbReference type="ChEBI" id="CHEBI:456216"/>
        <dbReference type="EC" id="2.7.11.1"/>
    </reaction>
</comment>
<feature type="binding site" evidence="15">
    <location>
        <position position="120"/>
    </location>
    <ligand>
        <name>ATP</name>
        <dbReference type="ChEBI" id="CHEBI:30616"/>
    </ligand>
</feature>
<keyword evidence="11" id="KW-1133">Transmembrane helix</keyword>
<keyword evidence="19" id="KW-0675">Receptor</keyword>
<evidence type="ECO:0000313" key="20">
    <source>
        <dbReference type="Proteomes" id="UP000030645"/>
    </source>
</evidence>
<evidence type="ECO:0000256" key="3">
    <source>
        <dbReference type="ARBA" id="ARBA00022475"/>
    </source>
</evidence>
<keyword evidence="4 16" id="KW-0723">Serine/threonine-protein kinase</keyword>
<evidence type="ECO:0000256" key="8">
    <source>
        <dbReference type="ARBA" id="ARBA00022741"/>
    </source>
</evidence>
<dbReference type="FunFam" id="3.30.200.20:FF:000212">
    <property type="entry name" value="Proline-rich receptor-like protein kinase PERK8"/>
    <property type="match status" value="1"/>
</dbReference>
<dbReference type="GO" id="GO:0004674">
    <property type="term" value="F:protein serine/threonine kinase activity"/>
    <property type="evidence" value="ECO:0007669"/>
    <property type="project" value="UniProtKB-KW"/>
</dbReference>
<keyword evidence="5" id="KW-0597">Phosphoprotein</keyword>
<evidence type="ECO:0000256" key="10">
    <source>
        <dbReference type="ARBA" id="ARBA00022840"/>
    </source>
</evidence>
<dbReference type="PROSITE" id="PS00107">
    <property type="entry name" value="PROTEIN_KINASE_ATP"/>
    <property type="match status" value="1"/>
</dbReference>
<evidence type="ECO:0000256" key="5">
    <source>
        <dbReference type="ARBA" id="ARBA00022553"/>
    </source>
</evidence>
<comment type="subcellular location">
    <subcellularLocation>
        <location evidence="1">Cell membrane</location>
        <topology evidence="1">Single-pass membrane protein</topology>
    </subcellularLocation>
</comment>
<evidence type="ECO:0000259" key="18">
    <source>
        <dbReference type="PROSITE" id="PS50011"/>
    </source>
</evidence>
<evidence type="ECO:0000256" key="16">
    <source>
        <dbReference type="RuleBase" id="RU000304"/>
    </source>
</evidence>
<keyword evidence="3" id="KW-1003">Cell membrane</keyword>
<feature type="region of interest" description="Disordered" evidence="17">
    <location>
        <begin position="14"/>
        <end position="70"/>
    </location>
</feature>
<sequence>MLFIQFLAINSDGPSGGLPQQLQHNRPPDDTKAAINPITSPAVEFIPSYPPPSASNTSGSEKPPSSPSPAIAFGLSQSGFTYEELAKATENFLSTNLLGEGGFGYVHKGVLPNGKVVAVKQLKAGSGQGEREFRAEVEVIGRIHHRHLVSLVGYCVSGARKMLVYEFVPNNTLEFHLHGKGRPTMDWPTRMKIAQGSAKGLAYMHEDCQPKIIHRDIKAANILLDDDFEAKVADFGLAKFSFDTDTHVSTRVMGTFGYLAPEYASSGKLTEKSDVFSFGVVLLELITGRRPINKTYSIADDSMVEWARPLLMQALDKGNFDGIVDTQLQNDYSSDEMTRMVACAAACVRHSARLRPRMSQILRALEGNIPLANLSEGIKPGHSTIYSSFGSQDYNSSQYKELEEFQKTGPRKPRAWHK</sequence>
<evidence type="ECO:0000313" key="19">
    <source>
        <dbReference type="EMBL" id="EXB74507.1"/>
    </source>
</evidence>
<evidence type="ECO:0000256" key="9">
    <source>
        <dbReference type="ARBA" id="ARBA00022777"/>
    </source>
</evidence>
<evidence type="ECO:0000256" key="17">
    <source>
        <dbReference type="SAM" id="MobiDB-lite"/>
    </source>
</evidence>
<dbReference type="PROSITE" id="PS00108">
    <property type="entry name" value="PROTEIN_KINASE_ST"/>
    <property type="match status" value="1"/>
</dbReference>
<dbReference type="EMBL" id="KE344648">
    <property type="protein sequence ID" value="EXB74507.1"/>
    <property type="molecule type" value="Genomic_DNA"/>
</dbReference>
<dbReference type="SUPFAM" id="SSF56112">
    <property type="entry name" value="Protein kinase-like (PK-like)"/>
    <property type="match status" value="1"/>
</dbReference>
<dbReference type="FunFam" id="1.10.510.10:FF:000239">
    <property type="entry name" value="Proline-rich receptor-like protein kinase PERK1"/>
    <property type="match status" value="1"/>
</dbReference>
<keyword evidence="20" id="KW-1185">Reference proteome</keyword>
<dbReference type="Gene3D" id="3.30.200.20">
    <property type="entry name" value="Phosphorylase Kinase, domain 1"/>
    <property type="match status" value="1"/>
</dbReference>
<dbReference type="Gene3D" id="1.10.510.10">
    <property type="entry name" value="Transferase(Phosphotransferase) domain 1"/>
    <property type="match status" value="1"/>
</dbReference>
<evidence type="ECO:0000256" key="15">
    <source>
        <dbReference type="PROSITE-ProRule" id="PRU10141"/>
    </source>
</evidence>
<evidence type="ECO:0000256" key="6">
    <source>
        <dbReference type="ARBA" id="ARBA00022679"/>
    </source>
</evidence>
<organism evidence="19 20">
    <name type="scientific">Morus notabilis</name>
    <dbReference type="NCBI Taxonomy" id="981085"/>
    <lineage>
        <taxon>Eukaryota</taxon>
        <taxon>Viridiplantae</taxon>
        <taxon>Streptophyta</taxon>
        <taxon>Embryophyta</taxon>
        <taxon>Tracheophyta</taxon>
        <taxon>Spermatophyta</taxon>
        <taxon>Magnoliopsida</taxon>
        <taxon>eudicotyledons</taxon>
        <taxon>Gunneridae</taxon>
        <taxon>Pentapetalae</taxon>
        <taxon>rosids</taxon>
        <taxon>fabids</taxon>
        <taxon>Rosales</taxon>
        <taxon>Moraceae</taxon>
        <taxon>Moreae</taxon>
        <taxon>Morus</taxon>
    </lineage>
</organism>
<evidence type="ECO:0000256" key="12">
    <source>
        <dbReference type="ARBA" id="ARBA00023136"/>
    </source>
</evidence>
<dbReference type="Proteomes" id="UP000030645">
    <property type="component" value="Unassembled WGS sequence"/>
</dbReference>
<dbReference type="InterPro" id="IPR001245">
    <property type="entry name" value="Ser-Thr/Tyr_kinase_cat_dom"/>
</dbReference>
<dbReference type="CDD" id="cd14066">
    <property type="entry name" value="STKc_IRAK"/>
    <property type="match status" value="1"/>
</dbReference>
<accession>W9R6G7</accession>
<dbReference type="InterPro" id="IPR008271">
    <property type="entry name" value="Ser/Thr_kinase_AS"/>
</dbReference>
<evidence type="ECO:0000256" key="13">
    <source>
        <dbReference type="ARBA" id="ARBA00047899"/>
    </source>
</evidence>
<dbReference type="PANTHER" id="PTHR47982">
    <property type="entry name" value="PROLINE-RICH RECEPTOR-LIKE PROTEIN KINASE PERK4"/>
    <property type="match status" value="1"/>
</dbReference>
<dbReference type="InterPro" id="IPR017441">
    <property type="entry name" value="Protein_kinase_ATP_BS"/>
</dbReference>
<evidence type="ECO:0000256" key="1">
    <source>
        <dbReference type="ARBA" id="ARBA00004162"/>
    </source>
</evidence>
<name>W9R6G7_9ROSA</name>
<dbReference type="GO" id="GO:0005524">
    <property type="term" value="F:ATP binding"/>
    <property type="evidence" value="ECO:0007669"/>
    <property type="project" value="UniProtKB-UniRule"/>
</dbReference>
<protein>
    <recommendedName>
        <fullName evidence="2">non-specific serine/threonine protein kinase</fullName>
        <ecNumber evidence="2">2.7.11.1</ecNumber>
    </recommendedName>
</protein>
<evidence type="ECO:0000256" key="2">
    <source>
        <dbReference type="ARBA" id="ARBA00012513"/>
    </source>
</evidence>
<dbReference type="InterPro" id="IPR011009">
    <property type="entry name" value="Kinase-like_dom_sf"/>
</dbReference>
<keyword evidence="8 15" id="KW-0547">Nucleotide-binding</keyword>
<dbReference type="STRING" id="981085.W9R6G7"/>
<evidence type="ECO:0000256" key="14">
    <source>
        <dbReference type="ARBA" id="ARBA00048679"/>
    </source>
</evidence>
<comment type="catalytic activity">
    <reaction evidence="14">
        <text>L-seryl-[protein] + ATP = O-phospho-L-seryl-[protein] + ADP + H(+)</text>
        <dbReference type="Rhea" id="RHEA:17989"/>
        <dbReference type="Rhea" id="RHEA-COMP:9863"/>
        <dbReference type="Rhea" id="RHEA-COMP:11604"/>
        <dbReference type="ChEBI" id="CHEBI:15378"/>
        <dbReference type="ChEBI" id="CHEBI:29999"/>
        <dbReference type="ChEBI" id="CHEBI:30616"/>
        <dbReference type="ChEBI" id="CHEBI:83421"/>
        <dbReference type="ChEBI" id="CHEBI:456216"/>
        <dbReference type="EC" id="2.7.11.1"/>
    </reaction>
</comment>
<keyword evidence="10 15" id="KW-0067">ATP-binding</keyword>
<keyword evidence="6" id="KW-0808">Transferase</keyword>
<dbReference type="OrthoDB" id="4062651at2759"/>
<dbReference type="AlphaFoldDB" id="W9R6G7"/>
<dbReference type="PANTHER" id="PTHR47982:SF33">
    <property type="entry name" value="PROLINE-RICH RECEPTOR-LIKE PROTEIN KINASE PERK15"/>
    <property type="match status" value="1"/>
</dbReference>
<dbReference type="GO" id="GO:0005886">
    <property type="term" value="C:plasma membrane"/>
    <property type="evidence" value="ECO:0007669"/>
    <property type="project" value="UniProtKB-SubCell"/>
</dbReference>
<proteinExistence type="inferred from homology"/>
<evidence type="ECO:0000256" key="7">
    <source>
        <dbReference type="ARBA" id="ARBA00022692"/>
    </source>
</evidence>
<gene>
    <name evidence="19" type="ORF">L484_026202</name>
</gene>
<keyword evidence="9 19" id="KW-0418">Kinase</keyword>
<evidence type="ECO:0000256" key="4">
    <source>
        <dbReference type="ARBA" id="ARBA00022527"/>
    </source>
</evidence>
<dbReference type="KEGG" id="mnt:21408867"/>
<dbReference type="SMART" id="SM00220">
    <property type="entry name" value="S_TKc"/>
    <property type="match status" value="1"/>
</dbReference>
<comment type="similarity">
    <text evidence="16">Belongs to the protein kinase superfamily.</text>
</comment>
<dbReference type="InterPro" id="IPR047117">
    <property type="entry name" value="PERK1-13-like"/>
</dbReference>
<keyword evidence="7" id="KW-0812">Transmembrane</keyword>
<keyword evidence="12" id="KW-0472">Membrane</keyword>